<dbReference type="PRINTS" id="PR00038">
    <property type="entry name" value="HTHLUXR"/>
</dbReference>
<dbReference type="GO" id="GO:0006355">
    <property type="term" value="P:regulation of DNA-templated transcription"/>
    <property type="evidence" value="ECO:0007669"/>
    <property type="project" value="InterPro"/>
</dbReference>
<dbReference type="Pfam" id="PF13185">
    <property type="entry name" value="GAF_2"/>
    <property type="match status" value="1"/>
</dbReference>
<evidence type="ECO:0000256" key="3">
    <source>
        <dbReference type="ARBA" id="ARBA00023163"/>
    </source>
</evidence>
<dbReference type="InterPro" id="IPR029016">
    <property type="entry name" value="GAF-like_dom_sf"/>
</dbReference>
<evidence type="ECO:0000313" key="5">
    <source>
        <dbReference type="EMBL" id="PSB32432.1"/>
    </source>
</evidence>
<dbReference type="EMBL" id="PVWK01000027">
    <property type="protein sequence ID" value="PSB32432.1"/>
    <property type="molecule type" value="Genomic_DNA"/>
</dbReference>
<protein>
    <submittedName>
        <fullName evidence="5">LuxR family transcriptional regulator</fullName>
    </submittedName>
</protein>
<dbReference type="GO" id="GO:0003677">
    <property type="term" value="F:DNA binding"/>
    <property type="evidence" value="ECO:0007669"/>
    <property type="project" value="UniProtKB-KW"/>
</dbReference>
<proteinExistence type="predicted"/>
<dbReference type="InterPro" id="IPR003018">
    <property type="entry name" value="GAF"/>
</dbReference>
<feature type="domain" description="HTH luxR-type" evidence="4">
    <location>
        <begin position="417"/>
        <end position="482"/>
    </location>
</feature>
<dbReference type="SUPFAM" id="SSF55781">
    <property type="entry name" value="GAF domain-like"/>
    <property type="match status" value="1"/>
</dbReference>
<keyword evidence="2" id="KW-0238">DNA-binding</keyword>
<dbReference type="Gene3D" id="3.30.450.40">
    <property type="match status" value="1"/>
</dbReference>
<dbReference type="InterPro" id="IPR036388">
    <property type="entry name" value="WH-like_DNA-bd_sf"/>
</dbReference>
<keyword evidence="3" id="KW-0804">Transcription</keyword>
<evidence type="ECO:0000256" key="2">
    <source>
        <dbReference type="ARBA" id="ARBA00023125"/>
    </source>
</evidence>
<dbReference type="CDD" id="cd06170">
    <property type="entry name" value="LuxR_C_like"/>
    <property type="match status" value="1"/>
</dbReference>
<dbReference type="PANTHER" id="PTHR44688">
    <property type="entry name" value="DNA-BINDING TRANSCRIPTIONAL ACTIVATOR DEVR_DOSR"/>
    <property type="match status" value="1"/>
</dbReference>
<keyword evidence="1" id="KW-0805">Transcription regulation</keyword>
<dbReference type="PROSITE" id="PS50043">
    <property type="entry name" value="HTH_LUXR_2"/>
    <property type="match status" value="1"/>
</dbReference>
<dbReference type="SMART" id="SM00065">
    <property type="entry name" value="GAF"/>
    <property type="match status" value="1"/>
</dbReference>
<dbReference type="InterPro" id="IPR016032">
    <property type="entry name" value="Sig_transdc_resp-reg_C-effctor"/>
</dbReference>
<dbReference type="InterPro" id="IPR000792">
    <property type="entry name" value="Tscrpt_reg_LuxR_C"/>
</dbReference>
<dbReference type="AlphaFoldDB" id="A0A2T1EI40"/>
<dbReference type="RefSeq" id="WP_106255295.1">
    <property type="nucleotide sequence ID" value="NZ_CAWNSW010000015.1"/>
</dbReference>
<name>A0A2T1EI40_9CYAN</name>
<dbReference type="OrthoDB" id="447151at2"/>
<dbReference type="Proteomes" id="UP000239576">
    <property type="component" value="Unassembled WGS sequence"/>
</dbReference>
<sequence length="498" mass="54015">MPESNSGFLDSTQLLFDLQQGNVIACSLSGCLEPEAIARRVTDGMVAEFGCAFARIWLVEPDRTALCLVASSGMYTRIDGSFARVPMGAFKVGKIAQNGIPFLSNALADEIWVRDRDWAIANGIHGFAGYPLTAGGDVVGVLAVFSRQAMAPEFLEVLQSLCATVTIALEIALHHQQAKQAWHQEKQTWMTAKHNHHSFSPLSEQLAGLLANVRLTLVGTEIPLSAPLTYLFLRAAEILRDMQCMYCRLTYGTAQISLEAMASSLMPKASPNGHPSTSPLGELLFAATCLGGSLQSYAGADQRAAQVLLSVPYPGCVLGPHVHIQCGLPVLQMAFTQLAYLAGLTVCATAETVTVPVLTDHPALLETRNPILWVATQTQPVPKQASAKIDLTITPAQLHAAVEAVTQGETWGLALKAEAEAKKLSEREQEIMTLLAQGLRDRDIANTLYISDRTVKFHINNILVKLKAKTRFQALYQATRNGWINPENLERSQTQTSS</sequence>
<evidence type="ECO:0000313" key="6">
    <source>
        <dbReference type="Proteomes" id="UP000239576"/>
    </source>
</evidence>
<dbReference type="Pfam" id="PF00196">
    <property type="entry name" value="GerE"/>
    <property type="match status" value="1"/>
</dbReference>
<dbReference type="SMART" id="SM00421">
    <property type="entry name" value="HTH_LUXR"/>
    <property type="match status" value="1"/>
</dbReference>
<keyword evidence="6" id="KW-1185">Reference proteome</keyword>
<organism evidence="5 6">
    <name type="scientific">Stenomitos frigidus ULC18</name>
    <dbReference type="NCBI Taxonomy" id="2107698"/>
    <lineage>
        <taxon>Bacteria</taxon>
        <taxon>Bacillati</taxon>
        <taxon>Cyanobacteriota</taxon>
        <taxon>Cyanophyceae</taxon>
        <taxon>Leptolyngbyales</taxon>
        <taxon>Leptolyngbyaceae</taxon>
        <taxon>Stenomitos</taxon>
    </lineage>
</organism>
<evidence type="ECO:0000259" key="4">
    <source>
        <dbReference type="PROSITE" id="PS50043"/>
    </source>
</evidence>
<accession>A0A2T1EI40</accession>
<comment type="caution">
    <text evidence="5">The sequence shown here is derived from an EMBL/GenBank/DDBJ whole genome shotgun (WGS) entry which is preliminary data.</text>
</comment>
<dbReference type="SUPFAM" id="SSF46894">
    <property type="entry name" value="C-terminal effector domain of the bipartite response regulators"/>
    <property type="match status" value="1"/>
</dbReference>
<reference evidence="6" key="1">
    <citation type="submission" date="2018-02" db="EMBL/GenBank/DDBJ databases">
        <authorList>
            <person name="Moore K."/>
            <person name="Momper L."/>
        </authorList>
    </citation>
    <scope>NUCLEOTIDE SEQUENCE [LARGE SCALE GENOMIC DNA]</scope>
    <source>
        <strain evidence="6">ULC18</strain>
    </source>
</reference>
<evidence type="ECO:0000256" key="1">
    <source>
        <dbReference type="ARBA" id="ARBA00023015"/>
    </source>
</evidence>
<gene>
    <name evidence="5" type="ORF">C7B82_05395</name>
</gene>
<dbReference type="PANTHER" id="PTHR44688:SF25">
    <property type="entry name" value="HTH LUXR-TYPE DOMAIN-CONTAINING PROTEIN"/>
    <property type="match status" value="1"/>
</dbReference>
<dbReference type="Gene3D" id="1.10.10.10">
    <property type="entry name" value="Winged helix-like DNA-binding domain superfamily/Winged helix DNA-binding domain"/>
    <property type="match status" value="1"/>
</dbReference>
<reference evidence="5 6" key="2">
    <citation type="submission" date="2018-03" db="EMBL/GenBank/DDBJ databases">
        <title>The ancient ancestry and fast evolution of plastids.</title>
        <authorList>
            <person name="Moore K.R."/>
            <person name="Magnabosco C."/>
            <person name="Momper L."/>
            <person name="Gold D.A."/>
            <person name="Bosak T."/>
            <person name="Fournier G.P."/>
        </authorList>
    </citation>
    <scope>NUCLEOTIDE SEQUENCE [LARGE SCALE GENOMIC DNA]</scope>
    <source>
        <strain evidence="5 6">ULC18</strain>
    </source>
</reference>